<dbReference type="AlphaFoldDB" id="D8R6B5"/>
<protein>
    <recommendedName>
        <fullName evidence="5">Protein CHUP1, chloroplastic</fullName>
    </recommendedName>
</protein>
<feature type="compositionally biased region" description="Low complexity" evidence="2">
    <location>
        <begin position="56"/>
        <end position="68"/>
    </location>
</feature>
<dbReference type="PANTHER" id="PTHR31342:SF7">
    <property type="entry name" value="PROTEIN CHUP1, CHLOROPLASTIC"/>
    <property type="match status" value="1"/>
</dbReference>
<dbReference type="InterPro" id="IPR040265">
    <property type="entry name" value="CHUP1/IPGA1-like"/>
</dbReference>
<keyword evidence="4" id="KW-1185">Reference proteome</keyword>
<evidence type="ECO:0000256" key="2">
    <source>
        <dbReference type="SAM" id="MobiDB-lite"/>
    </source>
</evidence>
<feature type="region of interest" description="Disordered" evidence="2">
    <location>
        <begin position="1"/>
        <end position="71"/>
    </location>
</feature>
<dbReference type="OMA" id="IAKVRVM"/>
<reference evidence="3 4" key="1">
    <citation type="journal article" date="2011" name="Science">
        <title>The Selaginella genome identifies genetic changes associated with the evolution of vascular plants.</title>
        <authorList>
            <person name="Banks J.A."/>
            <person name="Nishiyama T."/>
            <person name="Hasebe M."/>
            <person name="Bowman J.L."/>
            <person name="Gribskov M."/>
            <person name="dePamphilis C."/>
            <person name="Albert V.A."/>
            <person name="Aono N."/>
            <person name="Aoyama T."/>
            <person name="Ambrose B.A."/>
            <person name="Ashton N.W."/>
            <person name="Axtell M.J."/>
            <person name="Barker E."/>
            <person name="Barker M.S."/>
            <person name="Bennetzen J.L."/>
            <person name="Bonawitz N.D."/>
            <person name="Chapple C."/>
            <person name="Cheng C."/>
            <person name="Correa L.G."/>
            <person name="Dacre M."/>
            <person name="DeBarry J."/>
            <person name="Dreyer I."/>
            <person name="Elias M."/>
            <person name="Engstrom E.M."/>
            <person name="Estelle M."/>
            <person name="Feng L."/>
            <person name="Finet C."/>
            <person name="Floyd S.K."/>
            <person name="Frommer W.B."/>
            <person name="Fujita T."/>
            <person name="Gramzow L."/>
            <person name="Gutensohn M."/>
            <person name="Harholt J."/>
            <person name="Hattori M."/>
            <person name="Heyl A."/>
            <person name="Hirai T."/>
            <person name="Hiwatashi Y."/>
            <person name="Ishikawa M."/>
            <person name="Iwata M."/>
            <person name="Karol K.G."/>
            <person name="Koehler B."/>
            <person name="Kolukisaoglu U."/>
            <person name="Kubo M."/>
            <person name="Kurata T."/>
            <person name="Lalonde S."/>
            <person name="Li K."/>
            <person name="Li Y."/>
            <person name="Litt A."/>
            <person name="Lyons E."/>
            <person name="Manning G."/>
            <person name="Maruyama T."/>
            <person name="Michael T.P."/>
            <person name="Mikami K."/>
            <person name="Miyazaki S."/>
            <person name="Morinaga S."/>
            <person name="Murata T."/>
            <person name="Mueller-Roeber B."/>
            <person name="Nelson D.R."/>
            <person name="Obara M."/>
            <person name="Oguri Y."/>
            <person name="Olmstead R.G."/>
            <person name="Onodera N."/>
            <person name="Petersen B.L."/>
            <person name="Pils B."/>
            <person name="Prigge M."/>
            <person name="Rensing S.A."/>
            <person name="Riano-Pachon D.M."/>
            <person name="Roberts A.W."/>
            <person name="Sato Y."/>
            <person name="Scheller H.V."/>
            <person name="Schulz B."/>
            <person name="Schulz C."/>
            <person name="Shakirov E.V."/>
            <person name="Shibagaki N."/>
            <person name="Shinohara N."/>
            <person name="Shippen D.E."/>
            <person name="Soerensen I."/>
            <person name="Sotooka R."/>
            <person name="Sugimoto N."/>
            <person name="Sugita M."/>
            <person name="Sumikawa N."/>
            <person name="Tanurdzic M."/>
            <person name="Theissen G."/>
            <person name="Ulvskov P."/>
            <person name="Wakazuki S."/>
            <person name="Weng J.K."/>
            <person name="Willats W.W."/>
            <person name="Wipf D."/>
            <person name="Wolf P.G."/>
            <person name="Yang L."/>
            <person name="Zimmer A.D."/>
            <person name="Zhu Q."/>
            <person name="Mitros T."/>
            <person name="Hellsten U."/>
            <person name="Loque D."/>
            <person name="Otillar R."/>
            <person name="Salamov A."/>
            <person name="Schmutz J."/>
            <person name="Shapiro H."/>
            <person name="Lindquist E."/>
            <person name="Lucas S."/>
            <person name="Rokhsar D."/>
            <person name="Grigoriev I.V."/>
        </authorList>
    </citation>
    <scope>NUCLEOTIDE SEQUENCE [LARGE SCALE GENOMIC DNA]</scope>
</reference>
<dbReference type="eggNOG" id="ENOG502QQ13">
    <property type="taxonomic scope" value="Eukaryota"/>
</dbReference>
<dbReference type="SUPFAM" id="SSF101447">
    <property type="entry name" value="Formin homology 2 domain (FH2 domain)"/>
    <property type="match status" value="1"/>
</dbReference>
<accession>D8R6B5</accession>
<evidence type="ECO:0008006" key="5">
    <source>
        <dbReference type="Google" id="ProtNLM"/>
    </source>
</evidence>
<evidence type="ECO:0000313" key="3">
    <source>
        <dbReference type="EMBL" id="EFJ32644.1"/>
    </source>
</evidence>
<dbReference type="KEGG" id="smo:SELMODRAFT_85268"/>
<dbReference type="Proteomes" id="UP000001514">
    <property type="component" value="Unassembled WGS sequence"/>
</dbReference>
<feature type="compositionally biased region" description="Low complexity" evidence="2">
    <location>
        <begin position="19"/>
        <end position="41"/>
    </location>
</feature>
<organism evidence="4">
    <name type="scientific">Selaginella moellendorffii</name>
    <name type="common">Spikemoss</name>
    <dbReference type="NCBI Taxonomy" id="88036"/>
    <lineage>
        <taxon>Eukaryota</taxon>
        <taxon>Viridiplantae</taxon>
        <taxon>Streptophyta</taxon>
        <taxon>Embryophyta</taxon>
        <taxon>Tracheophyta</taxon>
        <taxon>Lycopodiopsida</taxon>
        <taxon>Selaginellales</taxon>
        <taxon>Selaginellaceae</taxon>
        <taxon>Selaginella</taxon>
    </lineage>
</organism>
<evidence type="ECO:0000313" key="4">
    <source>
        <dbReference type="Proteomes" id="UP000001514"/>
    </source>
</evidence>
<dbReference type="PANTHER" id="PTHR31342">
    <property type="entry name" value="PROTEIN CHUP1, CHLOROPLASTIC"/>
    <property type="match status" value="1"/>
</dbReference>
<keyword evidence="1" id="KW-0175">Coiled coil</keyword>
<dbReference type="EMBL" id="GL377572">
    <property type="protein sequence ID" value="EFJ32644.1"/>
    <property type="molecule type" value="Genomic_DNA"/>
</dbReference>
<sequence>MVADKYPAFKDRHKLAVDSAPEASSSSSSAAAAAATASLSARPPPPPPPLPPPRPAVMSSSSPLASSSDNKLRFQRAPQVIELYHAMTKRDVKKDAPSTATAAARVSVDEARSSIIGEIENRSSHLLAIKADVENQRELVVSLAAEVRAADYTEMEDVLAFVTWLDGELALLVDERAVLKHFNWPEAKADALRESAFQYRDLRKLELELASFEDDYGMKRDPALNRMQTVMERTEHSIYCFLRTRDKAAIRYKESGIPTNWMLDGGLVGKMKESSVKLAEKFMKRVVLELDGAGSDELVEEFLLLQGVRFAFRVHQFAGGFDDKTMQAFEELRSRARRTTPSCML</sequence>
<evidence type="ECO:0000256" key="1">
    <source>
        <dbReference type="ARBA" id="ARBA00023054"/>
    </source>
</evidence>
<feature type="compositionally biased region" description="Pro residues" evidence="2">
    <location>
        <begin position="42"/>
        <end position="55"/>
    </location>
</feature>
<gene>
    <name evidence="3" type="ORF">SELMODRAFT_85268</name>
</gene>
<proteinExistence type="predicted"/>
<dbReference type="HOGENOM" id="CLU_014032_5_0_1"/>
<name>D8R6B5_SELML</name>
<feature type="compositionally biased region" description="Basic and acidic residues" evidence="2">
    <location>
        <begin position="7"/>
        <end position="16"/>
    </location>
</feature>
<dbReference type="Gramene" id="EFJ32644">
    <property type="protein sequence ID" value="EFJ32644"/>
    <property type="gene ID" value="SELMODRAFT_85268"/>
</dbReference>
<dbReference type="InParanoid" id="D8R6B5"/>